<dbReference type="InParanoid" id="A0A6P6XY27"/>
<dbReference type="AlphaFoldDB" id="A0A6P6XY27"/>
<dbReference type="KEGG" id="dpte:113792255"/>
<dbReference type="InterPro" id="IPR059181">
    <property type="entry name" value="RWDD2A-B_C"/>
</dbReference>
<dbReference type="InterPro" id="IPR017359">
    <property type="entry name" value="Phi-like"/>
</dbReference>
<dbReference type="PANTHER" id="PTHR15955">
    <property type="entry name" value="RWD DOMAIN CONTAINING PROTEIN 2"/>
    <property type="match status" value="1"/>
</dbReference>
<name>A0A6P6XY27_DERPT</name>
<evidence type="ECO:0000313" key="3">
    <source>
        <dbReference type="RefSeq" id="XP_027197970.1"/>
    </source>
</evidence>
<gene>
    <name evidence="3" type="primary">LOC113792255</name>
</gene>
<dbReference type="OMA" id="RYWIISH"/>
<dbReference type="PANTHER" id="PTHR15955:SF8">
    <property type="entry name" value="RWD DOMAIN-CONTAINING PROTEIN 2B-RELATED"/>
    <property type="match status" value="1"/>
</dbReference>
<dbReference type="OrthoDB" id="432412at2759"/>
<accession>A0A6P6XY27</accession>
<dbReference type="InterPro" id="IPR010541">
    <property type="entry name" value="Prp3_C"/>
</dbReference>
<keyword evidence="2" id="KW-1185">Reference proteome</keyword>
<dbReference type="Proteomes" id="UP000515146">
    <property type="component" value="Unplaced"/>
</dbReference>
<evidence type="ECO:0000259" key="1">
    <source>
        <dbReference type="Pfam" id="PF06544"/>
    </source>
</evidence>
<organism evidence="2 3">
    <name type="scientific">Dermatophagoides pteronyssinus</name>
    <name type="common">European house dust mite</name>
    <dbReference type="NCBI Taxonomy" id="6956"/>
    <lineage>
        <taxon>Eukaryota</taxon>
        <taxon>Metazoa</taxon>
        <taxon>Ecdysozoa</taxon>
        <taxon>Arthropoda</taxon>
        <taxon>Chelicerata</taxon>
        <taxon>Arachnida</taxon>
        <taxon>Acari</taxon>
        <taxon>Acariformes</taxon>
        <taxon>Sarcoptiformes</taxon>
        <taxon>Astigmata</taxon>
        <taxon>Psoroptidia</taxon>
        <taxon>Analgoidea</taxon>
        <taxon>Pyroglyphidae</taxon>
        <taxon>Dermatophagoidinae</taxon>
        <taxon>Dermatophagoides</taxon>
    </lineage>
</organism>
<sequence length="282" mass="33248">MEQQRENEEDEEDTDDPRIAELILIKSMYPELRLQCLDDQLQRAIDEQNFHYHHFDDVSSITVLFNVDESLECRLTMSVDYPSLDSNCLQIFCHIISNKNQQKQLNERVENELIERNSLIQVVPKIIELWNEMKSSFSSDSKSKSNNVNIEKQSDSHSNQIDRYWIYSHHIYSKIKRKSIIDLCRHQYHLNGFMLIGKPGLICIEGPGDDCQKFWQTIRSWNWQRITMIDIEENLNNSQHSQSNQSTTTTFESFVEYIDRSAVFQMLAAKNSDKIIKNYLGI</sequence>
<protein>
    <submittedName>
        <fullName evidence="3">RWD domain-containing protein 2B-like</fullName>
    </submittedName>
</protein>
<feature type="domain" description="Small nuclear ribonucleoprotein Prp3 C-terminal" evidence="1">
    <location>
        <begin position="165"/>
        <end position="245"/>
    </location>
</feature>
<dbReference type="CDD" id="cd24163">
    <property type="entry name" value="RWDD2_C"/>
    <property type="match status" value="1"/>
</dbReference>
<reference evidence="3" key="1">
    <citation type="submission" date="2025-08" db="UniProtKB">
        <authorList>
            <consortium name="RefSeq"/>
        </authorList>
    </citation>
    <scope>IDENTIFICATION</scope>
    <source>
        <strain evidence="3">Airmid</strain>
    </source>
</reference>
<evidence type="ECO:0000313" key="2">
    <source>
        <dbReference type="Proteomes" id="UP000515146"/>
    </source>
</evidence>
<proteinExistence type="predicted"/>
<dbReference type="RefSeq" id="XP_027197970.1">
    <property type="nucleotide sequence ID" value="XM_027342169.1"/>
</dbReference>
<dbReference type="Pfam" id="PF06544">
    <property type="entry name" value="Prp3_C"/>
    <property type="match status" value="1"/>
</dbReference>
<dbReference type="FunCoup" id="A0A6P6XY27">
    <property type="interactions" value="12"/>
</dbReference>
<dbReference type="PIRSF" id="PIRSF038021">
    <property type="entry name" value="UCP038021_RWDD2"/>
    <property type="match status" value="1"/>
</dbReference>